<dbReference type="GO" id="GO:0015074">
    <property type="term" value="P:DNA integration"/>
    <property type="evidence" value="ECO:0007669"/>
    <property type="project" value="InterPro"/>
</dbReference>
<evidence type="ECO:0000259" key="2">
    <source>
        <dbReference type="PROSITE" id="PS51898"/>
    </source>
</evidence>
<dbReference type="EMBL" id="LAHD01000008">
    <property type="protein sequence ID" value="PHK06373.1"/>
    <property type="molecule type" value="Genomic_DNA"/>
</dbReference>
<gene>
    <name evidence="3" type="ORF">VF08_04835</name>
</gene>
<dbReference type="Proteomes" id="UP000222310">
    <property type="component" value="Unassembled WGS sequence"/>
</dbReference>
<dbReference type="InterPro" id="IPR002104">
    <property type="entry name" value="Integrase_catalytic"/>
</dbReference>
<feature type="domain" description="Tyr recombinase" evidence="2">
    <location>
        <begin position="190"/>
        <end position="359"/>
    </location>
</feature>
<keyword evidence="1" id="KW-0233">DNA recombination</keyword>
<sequence>MDKIDELISAANIRLKEQRISISIERHGAWLRLRGTFPPKPGAKQDRPSRQRIYPGISATPEGVRVAEKEAFKVRLSLDEKNFDWQVYTRHNNCDDRSPSTVGEWILLFEEDYFNRRRKDNQTLTTWRTEYRAVFRRLPPDEPLNAEVLRQAILATYPDTKTRRRFCICLGALARFARVELDITLLKGDYSPKRVTPRQIPDDETILENFYKISNPSWRWVYGMMACYGLRNHEVFRVDLEAFANSHICTVLEGKTGSRRVWPFHPEWVEEFDLHGLQVPPLNLERSNASLGGDVSQHFRRQSIDFAAYNLRHAWAIRTLEYGLENSLAAQQMGHSLEVHSELYHHWISEKQHQRAFELLLKRADRPKPPSVNFSKQ</sequence>
<dbReference type="RefSeq" id="WP_099070049.1">
    <property type="nucleotide sequence ID" value="NZ_LAHD01000008.1"/>
</dbReference>
<dbReference type="SUPFAM" id="SSF56349">
    <property type="entry name" value="DNA breaking-rejoining enzymes"/>
    <property type="match status" value="1"/>
</dbReference>
<dbReference type="Gene3D" id="1.10.443.10">
    <property type="entry name" value="Intergrase catalytic core"/>
    <property type="match status" value="1"/>
</dbReference>
<reference evidence="3 4" key="1">
    <citation type="submission" date="2015-02" db="EMBL/GenBank/DDBJ databases">
        <title>Nostoc linckia genome annotation.</title>
        <authorList>
            <person name="Zhou Z."/>
        </authorList>
    </citation>
    <scope>NUCLEOTIDE SEQUENCE [LARGE SCALE GENOMIC DNA]</scope>
    <source>
        <strain evidence="4">z8</strain>
    </source>
</reference>
<evidence type="ECO:0000313" key="4">
    <source>
        <dbReference type="Proteomes" id="UP000222310"/>
    </source>
</evidence>
<dbReference type="PROSITE" id="PS51898">
    <property type="entry name" value="TYR_RECOMBINASE"/>
    <property type="match status" value="1"/>
</dbReference>
<dbReference type="AlphaFoldDB" id="A0A9Q5ZFL4"/>
<proteinExistence type="predicted"/>
<evidence type="ECO:0000313" key="3">
    <source>
        <dbReference type="EMBL" id="PHK06373.1"/>
    </source>
</evidence>
<dbReference type="GO" id="GO:0003677">
    <property type="term" value="F:DNA binding"/>
    <property type="evidence" value="ECO:0007669"/>
    <property type="project" value="InterPro"/>
</dbReference>
<protein>
    <submittedName>
        <fullName evidence="3">Integrase</fullName>
    </submittedName>
</protein>
<dbReference type="InterPro" id="IPR013762">
    <property type="entry name" value="Integrase-like_cat_sf"/>
</dbReference>
<name>A0A9Q5ZFL4_NOSLI</name>
<dbReference type="InterPro" id="IPR011010">
    <property type="entry name" value="DNA_brk_join_enz"/>
</dbReference>
<evidence type="ECO:0000256" key="1">
    <source>
        <dbReference type="ARBA" id="ARBA00023172"/>
    </source>
</evidence>
<accession>A0A9Q5ZFL4</accession>
<dbReference type="GO" id="GO:0006310">
    <property type="term" value="P:DNA recombination"/>
    <property type="evidence" value="ECO:0007669"/>
    <property type="project" value="UniProtKB-KW"/>
</dbReference>
<comment type="caution">
    <text evidence="3">The sequence shown here is derived from an EMBL/GenBank/DDBJ whole genome shotgun (WGS) entry which is preliminary data.</text>
</comment>
<organism evidence="3 4">
    <name type="scientific">Nostoc linckia z8</name>
    <dbReference type="NCBI Taxonomy" id="1628746"/>
    <lineage>
        <taxon>Bacteria</taxon>
        <taxon>Bacillati</taxon>
        <taxon>Cyanobacteriota</taxon>
        <taxon>Cyanophyceae</taxon>
        <taxon>Nostocales</taxon>
        <taxon>Nostocaceae</taxon>
        <taxon>Nostoc</taxon>
    </lineage>
</organism>